<gene>
    <name evidence="1" type="ORF">U2I54_25975</name>
</gene>
<protein>
    <recommendedName>
        <fullName evidence="3">Asp/Glu/hydantoin racemase</fullName>
    </recommendedName>
</protein>
<evidence type="ECO:0000313" key="2">
    <source>
        <dbReference type="Proteomes" id="UP001291930"/>
    </source>
</evidence>
<evidence type="ECO:0008006" key="3">
    <source>
        <dbReference type="Google" id="ProtNLM"/>
    </source>
</evidence>
<reference evidence="2" key="1">
    <citation type="submission" date="2023-11" db="EMBL/GenBank/DDBJ databases">
        <title>Genome Sequence of Bacillus pseudomycoides stain BUPM19.</title>
        <authorList>
            <person name="Farhat A."/>
        </authorList>
    </citation>
    <scope>NUCLEOTIDE SEQUENCE [LARGE SCALE GENOMIC DNA]</scope>
    <source>
        <strain evidence="2">BUPM19</strain>
    </source>
</reference>
<evidence type="ECO:0000313" key="1">
    <source>
        <dbReference type="EMBL" id="MDZ5610378.1"/>
    </source>
</evidence>
<dbReference type="Proteomes" id="UP001291930">
    <property type="component" value="Unassembled WGS sequence"/>
</dbReference>
<dbReference type="RefSeq" id="WP_374219601.1">
    <property type="nucleotide sequence ID" value="NZ_JAXOVW010000144.1"/>
</dbReference>
<dbReference type="EMBL" id="JAXOVW010000144">
    <property type="protein sequence ID" value="MDZ5610378.1"/>
    <property type="molecule type" value="Genomic_DNA"/>
</dbReference>
<sequence length="231" mass="26630">MKKLACLHAHHSNIEYIERAFESMEIELIHFVDPILSKKMESDNGFGRNGAKSKLKEQLRWIAESNIDAVLITCTNYITLIQEEGFLNAKPILKIDEPFFEIICNVEGPQTILFTNPSTVTGTMERLNRYAQQKQKPIDIKVMIIEDTFELIMHGRKEEYDDRVSKYIYQIMKDENQAVSVAQLSMVDAAKKCEKGVGEKIFNPLDGLAEYSLNRIRLKERELKGNVRSTR</sequence>
<comment type="caution">
    <text evidence="1">The sequence shown here is derived from an EMBL/GenBank/DDBJ whole genome shotgun (WGS) entry which is preliminary data.</text>
</comment>
<name>A0ABU5K3Y0_9BACI</name>
<organism evidence="1 2">
    <name type="scientific">Bacillus bingmayongensis</name>
    <dbReference type="NCBI Taxonomy" id="1150157"/>
    <lineage>
        <taxon>Bacteria</taxon>
        <taxon>Bacillati</taxon>
        <taxon>Bacillota</taxon>
        <taxon>Bacilli</taxon>
        <taxon>Bacillales</taxon>
        <taxon>Bacillaceae</taxon>
        <taxon>Bacillus</taxon>
    </lineage>
</organism>
<keyword evidence="2" id="KW-1185">Reference proteome</keyword>
<proteinExistence type="predicted"/>
<accession>A0ABU5K3Y0</accession>